<evidence type="ECO:0000256" key="4">
    <source>
        <dbReference type="ARBA" id="ARBA00022989"/>
    </source>
</evidence>
<feature type="transmembrane region" description="Helical" evidence="6">
    <location>
        <begin position="31"/>
        <end position="50"/>
    </location>
</feature>
<evidence type="ECO:0000313" key="10">
    <source>
        <dbReference type="Proteomes" id="UP000290608"/>
    </source>
</evidence>
<dbReference type="RefSeq" id="WP_083558042.1">
    <property type="nucleotide sequence ID" value="NZ_JBALUR010000021.1"/>
</dbReference>
<keyword evidence="3 6" id="KW-0812">Transmembrane</keyword>
<dbReference type="NCBIfam" id="TIGR00360">
    <property type="entry name" value="ComEC_N-term"/>
    <property type="match status" value="1"/>
</dbReference>
<feature type="transmembrane region" description="Helical" evidence="6">
    <location>
        <begin position="62"/>
        <end position="78"/>
    </location>
</feature>
<reference evidence="9 10" key="1">
    <citation type="submission" date="2018-07" db="EMBL/GenBank/DDBJ databases">
        <title>Leeuwenhoekiella genomics.</title>
        <authorList>
            <person name="Tahon G."/>
            <person name="Willems A."/>
        </authorList>
    </citation>
    <scope>NUCLEOTIDE SEQUENCE [LARGE SCALE GENOMIC DNA]</scope>
    <source>
        <strain evidence="9 10">LMG 1345</strain>
    </source>
</reference>
<dbReference type="GO" id="GO:0005886">
    <property type="term" value="C:plasma membrane"/>
    <property type="evidence" value="ECO:0007669"/>
    <property type="project" value="UniProtKB-SubCell"/>
</dbReference>
<dbReference type="Pfam" id="PF03772">
    <property type="entry name" value="Competence"/>
    <property type="match status" value="1"/>
</dbReference>
<feature type="transmembrane region" description="Helical" evidence="6">
    <location>
        <begin position="417"/>
        <end position="445"/>
    </location>
</feature>
<comment type="subcellular location">
    <subcellularLocation>
        <location evidence="1">Cell membrane</location>
        <topology evidence="1">Multi-pass membrane protein</topology>
    </subcellularLocation>
</comment>
<feature type="transmembrane region" description="Helical" evidence="6">
    <location>
        <begin position="511"/>
        <end position="530"/>
    </location>
</feature>
<keyword evidence="2" id="KW-1003">Cell membrane</keyword>
<feature type="domain" description="ComEC/Rec2-related protein" evidence="7">
    <location>
        <begin position="235"/>
        <end position="500"/>
    </location>
</feature>
<proteinExistence type="predicted"/>
<dbReference type="AlphaFoldDB" id="A0A4V1KRI4"/>
<evidence type="ECO:0000256" key="5">
    <source>
        <dbReference type="ARBA" id="ARBA00023136"/>
    </source>
</evidence>
<dbReference type="EMBL" id="QOVL01000024">
    <property type="protein sequence ID" value="RXG25022.1"/>
    <property type="molecule type" value="Genomic_DNA"/>
</dbReference>
<name>A0A4V1KRI4_9FLAO</name>
<evidence type="ECO:0000259" key="8">
    <source>
        <dbReference type="Pfam" id="PF13567"/>
    </source>
</evidence>
<dbReference type="Proteomes" id="UP000290608">
    <property type="component" value="Unassembled WGS sequence"/>
</dbReference>
<evidence type="ECO:0000259" key="7">
    <source>
        <dbReference type="Pfam" id="PF03772"/>
    </source>
</evidence>
<comment type="caution">
    <text evidence="9">The sequence shown here is derived from an EMBL/GenBank/DDBJ whole genome shotgun (WGS) entry which is preliminary data.</text>
</comment>
<evidence type="ECO:0000256" key="1">
    <source>
        <dbReference type="ARBA" id="ARBA00004651"/>
    </source>
</evidence>
<feature type="transmembrane region" description="Helical" evidence="6">
    <location>
        <begin position="335"/>
        <end position="354"/>
    </location>
</feature>
<keyword evidence="5 6" id="KW-0472">Membrane</keyword>
<feature type="transmembrane region" description="Helical" evidence="6">
    <location>
        <begin position="255"/>
        <end position="277"/>
    </location>
</feature>
<feature type="transmembrane region" description="Helical" evidence="6">
    <location>
        <begin position="360"/>
        <end position="377"/>
    </location>
</feature>
<dbReference type="InterPro" id="IPR004477">
    <property type="entry name" value="ComEC_N"/>
</dbReference>
<feature type="transmembrane region" description="Helical" evidence="6">
    <location>
        <begin position="389"/>
        <end position="411"/>
    </location>
</feature>
<feature type="transmembrane region" description="Helical" evidence="6">
    <location>
        <begin position="482"/>
        <end position="502"/>
    </location>
</feature>
<feature type="transmembrane region" description="Helical" evidence="6">
    <location>
        <begin position="289"/>
        <end position="305"/>
    </location>
</feature>
<dbReference type="Pfam" id="PF13567">
    <property type="entry name" value="DUF4131"/>
    <property type="match status" value="1"/>
</dbReference>
<keyword evidence="4 6" id="KW-1133">Transmembrane helix</keyword>
<dbReference type="InterPro" id="IPR025405">
    <property type="entry name" value="DUF4131"/>
</dbReference>
<evidence type="ECO:0000256" key="2">
    <source>
        <dbReference type="ARBA" id="ARBA00022475"/>
    </source>
</evidence>
<gene>
    <name evidence="9" type="ORF">DSL99_3611</name>
</gene>
<sequence>MKGINSTLLILLLGLLSGILLAPAFNLPLITTLICFGVALVLFAATHFILKKNFTKNSISSILAFVLFCCIGLIEVHFENPLQDDKHYLKQTDFNSEIQLKLTVLELLKPGFYDAKAIARVDEANKEYSSGKIILNIIKDSLNTKTTIQVDDIIYTKTQLLEISPPRAPYQFDYKKYLKNQDIYAQVNLKPLDFIKINPAERSLKGLASMFRNRINQKLESYDFNTKSKAVFNALLLGQRQDLSNELRADYINAGVIHILAVSGLHVGILMLILQFVLSPLGNYRKSRLIKTIIIIIAIWCFAFITGFSPSVLRAATMFTFIQVGLLLNQRQAGLNALITSAFILLLFKSQLIYEVGFQLSYAAVFFIMWLYPKFNALWEPKNKIVRYYWQLILVSLAAQLGVLPLSLYYFHQFPGMFLVANMVVLPAISFLLIYGLLIIFLSILNLLPQSLATGFDILLTWLNRFVSFIAEMDFLLLKNIYFSATLVLVTYLILISGGSLFDKITFKKSIFFLSAMILLPLTLITSAYLQSKPEFYVNHRYQKTIFTQKTTNRNLLLYSTEAEEIPPILVENFKENQLITEVKNDSLRHLYINSEKLILKIDSLSIFNIEGLNPDYIILTQSPKLNLDRLIKRYPNAKIIADGNNYKSYVDRWKQTCKQQKIPFHNTYEKGFYKIE</sequence>
<evidence type="ECO:0000256" key="6">
    <source>
        <dbReference type="SAM" id="Phobius"/>
    </source>
</evidence>
<dbReference type="InterPro" id="IPR052159">
    <property type="entry name" value="Competence_DNA_uptake"/>
</dbReference>
<evidence type="ECO:0000256" key="3">
    <source>
        <dbReference type="ARBA" id="ARBA00022692"/>
    </source>
</evidence>
<feature type="domain" description="DUF4131" evidence="8">
    <location>
        <begin position="27"/>
        <end position="191"/>
    </location>
</feature>
<dbReference type="STRING" id="1122159.SAMN02745246_03718"/>
<dbReference type="PANTHER" id="PTHR30619:SF1">
    <property type="entry name" value="RECOMBINATION PROTEIN 2"/>
    <property type="match status" value="1"/>
</dbReference>
<accession>A0A4V1KRI4</accession>
<evidence type="ECO:0000313" key="9">
    <source>
        <dbReference type="EMBL" id="RXG25022.1"/>
    </source>
</evidence>
<dbReference type="PANTHER" id="PTHR30619">
    <property type="entry name" value="DNA INTERNALIZATION/COMPETENCE PROTEIN COMEC/REC2"/>
    <property type="match status" value="1"/>
</dbReference>
<protein>
    <submittedName>
        <fullName evidence="9">Competence protein ComEC</fullName>
    </submittedName>
</protein>
<organism evidence="9 10">
    <name type="scientific">Leeuwenhoekiella marinoflava</name>
    <dbReference type="NCBI Taxonomy" id="988"/>
    <lineage>
        <taxon>Bacteria</taxon>
        <taxon>Pseudomonadati</taxon>
        <taxon>Bacteroidota</taxon>
        <taxon>Flavobacteriia</taxon>
        <taxon>Flavobacteriales</taxon>
        <taxon>Flavobacteriaceae</taxon>
        <taxon>Leeuwenhoekiella</taxon>
    </lineage>
</organism>